<dbReference type="EMBL" id="JBHTIR010000447">
    <property type="protein sequence ID" value="MFD0851415.1"/>
    <property type="molecule type" value="Genomic_DNA"/>
</dbReference>
<gene>
    <name evidence="1" type="ORF">ACFQ07_04255</name>
</gene>
<evidence type="ECO:0000313" key="1">
    <source>
        <dbReference type="EMBL" id="MFD0851415.1"/>
    </source>
</evidence>
<organism evidence="1 2">
    <name type="scientific">Actinomadura adrarensis</name>
    <dbReference type="NCBI Taxonomy" id="1819600"/>
    <lineage>
        <taxon>Bacteria</taxon>
        <taxon>Bacillati</taxon>
        <taxon>Actinomycetota</taxon>
        <taxon>Actinomycetes</taxon>
        <taxon>Streptosporangiales</taxon>
        <taxon>Thermomonosporaceae</taxon>
        <taxon>Actinomadura</taxon>
    </lineage>
</organism>
<dbReference type="Proteomes" id="UP001597083">
    <property type="component" value="Unassembled WGS sequence"/>
</dbReference>
<sequence>IADHQRGCTSLQGLGRVKRVTGLGQQACLTAENGWLPVVTLLARKDDVRISIRYATQAKDLATVERDTIETARRIRTRL</sequence>
<name>A0ABW3CBT6_9ACTN</name>
<proteinExistence type="predicted"/>
<accession>A0ABW3CBT6</accession>
<reference evidence="2" key="1">
    <citation type="journal article" date="2019" name="Int. J. Syst. Evol. Microbiol.">
        <title>The Global Catalogue of Microorganisms (GCM) 10K type strain sequencing project: providing services to taxonomists for standard genome sequencing and annotation.</title>
        <authorList>
            <consortium name="The Broad Institute Genomics Platform"/>
            <consortium name="The Broad Institute Genome Sequencing Center for Infectious Disease"/>
            <person name="Wu L."/>
            <person name="Ma J."/>
        </authorList>
    </citation>
    <scope>NUCLEOTIDE SEQUENCE [LARGE SCALE GENOMIC DNA]</scope>
    <source>
        <strain evidence="2">JCM 31696</strain>
    </source>
</reference>
<keyword evidence="2" id="KW-1185">Reference proteome</keyword>
<comment type="caution">
    <text evidence="1">The sequence shown here is derived from an EMBL/GenBank/DDBJ whole genome shotgun (WGS) entry which is preliminary data.</text>
</comment>
<feature type="non-terminal residue" evidence="1">
    <location>
        <position position="1"/>
    </location>
</feature>
<evidence type="ECO:0000313" key="2">
    <source>
        <dbReference type="Proteomes" id="UP001597083"/>
    </source>
</evidence>
<evidence type="ECO:0008006" key="3">
    <source>
        <dbReference type="Google" id="ProtNLM"/>
    </source>
</evidence>
<protein>
    <recommendedName>
        <fullName evidence="3">Serine hydrolase</fullName>
    </recommendedName>
</protein>